<evidence type="ECO:0000313" key="1">
    <source>
        <dbReference type="EMBL" id="KAJ9055265.1"/>
    </source>
</evidence>
<organism evidence="1 2">
    <name type="scientific">Entomophthora muscae</name>
    <dbReference type="NCBI Taxonomy" id="34485"/>
    <lineage>
        <taxon>Eukaryota</taxon>
        <taxon>Fungi</taxon>
        <taxon>Fungi incertae sedis</taxon>
        <taxon>Zoopagomycota</taxon>
        <taxon>Entomophthoromycotina</taxon>
        <taxon>Entomophthoromycetes</taxon>
        <taxon>Entomophthorales</taxon>
        <taxon>Entomophthoraceae</taxon>
        <taxon>Entomophthora</taxon>
    </lineage>
</organism>
<evidence type="ECO:0000313" key="2">
    <source>
        <dbReference type="Proteomes" id="UP001165960"/>
    </source>
</evidence>
<reference evidence="1" key="1">
    <citation type="submission" date="2022-04" db="EMBL/GenBank/DDBJ databases">
        <title>Genome of the entomopathogenic fungus Entomophthora muscae.</title>
        <authorList>
            <person name="Elya C."/>
            <person name="Lovett B.R."/>
            <person name="Lee E."/>
            <person name="Macias A.M."/>
            <person name="Hajek A.E."/>
            <person name="De Bivort B.L."/>
            <person name="Kasson M.T."/>
            <person name="De Fine Licht H.H."/>
            <person name="Stajich J.E."/>
        </authorList>
    </citation>
    <scope>NUCLEOTIDE SEQUENCE</scope>
    <source>
        <strain evidence="1">Berkeley</strain>
    </source>
</reference>
<dbReference type="Proteomes" id="UP001165960">
    <property type="component" value="Unassembled WGS sequence"/>
</dbReference>
<protein>
    <submittedName>
        <fullName evidence="1">Uncharacterized protein</fullName>
    </submittedName>
</protein>
<dbReference type="EMBL" id="QTSX02006405">
    <property type="protein sequence ID" value="KAJ9055265.1"/>
    <property type="molecule type" value="Genomic_DNA"/>
</dbReference>
<name>A0ACC2RYX5_9FUNG</name>
<comment type="caution">
    <text evidence="1">The sequence shown here is derived from an EMBL/GenBank/DDBJ whole genome shotgun (WGS) entry which is preliminary data.</text>
</comment>
<sequence length="214" mass="24161">MRDLAISNVGLCGDYEVLEEACRRFNLFLGGDPTALHLDLRTTVYQIVLSLGGGSEYQALKKIYCETKNPDQKLSALTVLGYVTQPALINDALNFAISDEVRTQDFDYLISTLSFNSHSRRTSWVFVKSHWGLFEERYSSNLVALGNLIKDITSNFTTEVDARDVEKFFSDKDQSKLKGPLTQALKSIRSNASWLARDRTKVESWLASNKFIKS</sequence>
<proteinExistence type="predicted"/>
<keyword evidence="2" id="KW-1185">Reference proteome</keyword>
<gene>
    <name evidence="1" type="ORF">DSO57_1005672</name>
</gene>
<accession>A0ACC2RYX5</accession>